<comment type="caution">
    <text evidence="2">The sequence shown here is derived from an EMBL/GenBank/DDBJ whole genome shotgun (WGS) entry which is preliminary data.</text>
</comment>
<protein>
    <submittedName>
        <fullName evidence="2">Transporter substrate-binding domain-containing protein</fullName>
    </submittedName>
</protein>
<gene>
    <name evidence="2" type="ORF">RS130_07095</name>
</gene>
<evidence type="ECO:0000313" key="2">
    <source>
        <dbReference type="EMBL" id="MDU0353718.1"/>
    </source>
</evidence>
<reference evidence="2 3" key="1">
    <citation type="submission" date="2023-10" db="EMBL/GenBank/DDBJ databases">
        <title>Glaciecola aquimarina strain GGW-M5 nov., isolated from a coastal seawater.</title>
        <authorList>
            <person name="Bayburt H."/>
            <person name="Kim J.M."/>
            <person name="Choi B.J."/>
            <person name="Jeon C.O."/>
        </authorList>
    </citation>
    <scope>NUCLEOTIDE SEQUENCE [LARGE SCALE GENOMIC DNA]</scope>
    <source>
        <strain evidence="2 3">KCTC 32108</strain>
    </source>
</reference>
<organism evidence="2 3">
    <name type="scientific">Paraglaciecola aquimarina</name>
    <dbReference type="NCBI Taxonomy" id="1235557"/>
    <lineage>
        <taxon>Bacteria</taxon>
        <taxon>Pseudomonadati</taxon>
        <taxon>Pseudomonadota</taxon>
        <taxon>Gammaproteobacteria</taxon>
        <taxon>Alteromonadales</taxon>
        <taxon>Alteromonadaceae</taxon>
        <taxon>Paraglaciecola</taxon>
    </lineage>
</organism>
<dbReference type="SMART" id="SM00062">
    <property type="entry name" value="PBPb"/>
    <property type="match status" value="1"/>
</dbReference>
<dbReference type="Pfam" id="PF00497">
    <property type="entry name" value="SBP_bac_3"/>
    <property type="match status" value="1"/>
</dbReference>
<proteinExistence type="predicted"/>
<name>A0ABU3SUP7_9ALTE</name>
<dbReference type="Gene3D" id="3.40.190.10">
    <property type="entry name" value="Periplasmic binding protein-like II"/>
    <property type="match status" value="2"/>
</dbReference>
<keyword evidence="3" id="KW-1185">Reference proteome</keyword>
<sequence length="246" mass="28031">MPKTTASALLWLCCGFLFSYNSYANEIRFLSHSIKPFTYDEKGEMKGFAVEIVETLMERTNTREKISLYPFKRALKNVQSKDDHALFIVARIPERENTVKWVGPIFSSDVYFYKKKGSAISIRSIDDIRKVRSIGVQLGNADFTYLTGLGVTNFSQTISHTQSIKMLNKGRIDITPISEFVLPYVTAEAGIDINNFERINFKLYESSLYIAFSKNVPNETIVAWQNALTSIKSSGLYAEIYQKYSD</sequence>
<feature type="domain" description="Solute-binding protein family 3/N-terminal" evidence="1">
    <location>
        <begin position="26"/>
        <end position="246"/>
    </location>
</feature>
<dbReference type="PANTHER" id="PTHR38834">
    <property type="entry name" value="PERIPLASMIC SUBSTRATE BINDING PROTEIN FAMILY 3"/>
    <property type="match status" value="1"/>
</dbReference>
<dbReference type="EMBL" id="JAWDIO010000002">
    <property type="protein sequence ID" value="MDU0353718.1"/>
    <property type="molecule type" value="Genomic_DNA"/>
</dbReference>
<evidence type="ECO:0000259" key="1">
    <source>
        <dbReference type="SMART" id="SM00062"/>
    </source>
</evidence>
<dbReference type="InterPro" id="IPR001638">
    <property type="entry name" value="Solute-binding_3/MltF_N"/>
</dbReference>
<accession>A0ABU3SUP7</accession>
<dbReference type="SUPFAM" id="SSF53850">
    <property type="entry name" value="Periplasmic binding protein-like II"/>
    <property type="match status" value="1"/>
</dbReference>
<dbReference type="PANTHER" id="PTHR38834:SF3">
    <property type="entry name" value="SOLUTE-BINDING PROTEIN FAMILY 3_N-TERMINAL DOMAIN-CONTAINING PROTEIN"/>
    <property type="match status" value="1"/>
</dbReference>
<dbReference type="Proteomes" id="UP001247805">
    <property type="component" value="Unassembled WGS sequence"/>
</dbReference>
<dbReference type="RefSeq" id="WP_316025369.1">
    <property type="nucleotide sequence ID" value="NZ_JAWDIO010000002.1"/>
</dbReference>
<evidence type="ECO:0000313" key="3">
    <source>
        <dbReference type="Proteomes" id="UP001247805"/>
    </source>
</evidence>